<evidence type="ECO:0000256" key="9">
    <source>
        <dbReference type="ARBA" id="ARBA00047899"/>
    </source>
</evidence>
<feature type="compositionally biased region" description="Polar residues" evidence="12">
    <location>
        <begin position="742"/>
        <end position="756"/>
    </location>
</feature>
<dbReference type="SMART" id="SM00220">
    <property type="entry name" value="S_TKc"/>
    <property type="match status" value="1"/>
</dbReference>
<accession>A0A2C9KU69</accession>
<evidence type="ECO:0000259" key="13">
    <source>
        <dbReference type="PROSITE" id="PS50011"/>
    </source>
</evidence>
<dbReference type="GO" id="GO:0005524">
    <property type="term" value="F:ATP binding"/>
    <property type="evidence" value="ECO:0007669"/>
    <property type="project" value="UniProtKB-UniRule"/>
</dbReference>
<dbReference type="EnsemblMetazoa" id="BGLB023500-RE">
    <property type="protein sequence ID" value="BGLB023500-PE"/>
    <property type="gene ID" value="BGLB023500"/>
</dbReference>
<feature type="region of interest" description="Disordered" evidence="12">
    <location>
        <begin position="596"/>
        <end position="654"/>
    </location>
</feature>
<dbReference type="CDD" id="cd14003">
    <property type="entry name" value="STKc_AMPK-like"/>
    <property type="match status" value="1"/>
</dbReference>
<feature type="region of interest" description="Disordered" evidence="12">
    <location>
        <begin position="738"/>
        <end position="760"/>
    </location>
</feature>
<dbReference type="Gene3D" id="1.10.510.10">
    <property type="entry name" value="Transferase(Phosphotransferase) domain 1"/>
    <property type="match status" value="1"/>
</dbReference>
<feature type="compositionally biased region" description="Polar residues" evidence="12">
    <location>
        <begin position="715"/>
        <end position="728"/>
    </location>
</feature>
<dbReference type="EnsemblMetazoa" id="BGLB023500-RF">
    <property type="protein sequence ID" value="BGLB023500-PF"/>
    <property type="gene ID" value="BGLB023500"/>
</dbReference>
<evidence type="ECO:0000256" key="2">
    <source>
        <dbReference type="ARBA" id="ARBA00012513"/>
    </source>
</evidence>
<gene>
    <name evidence="14" type="primary">106056452</name>
</gene>
<keyword evidence="5" id="KW-0808">Transferase</keyword>
<dbReference type="RefSeq" id="XP_013068672.2">
    <property type="nucleotide sequence ID" value="XM_013213218.2"/>
</dbReference>
<evidence type="ECO:0000256" key="8">
    <source>
        <dbReference type="ARBA" id="ARBA00022840"/>
    </source>
</evidence>
<dbReference type="PROSITE" id="PS00107">
    <property type="entry name" value="PROTEIN_KINASE_ATP"/>
    <property type="match status" value="1"/>
</dbReference>
<dbReference type="Proteomes" id="UP000076420">
    <property type="component" value="Unassembled WGS sequence"/>
</dbReference>
<dbReference type="PANTHER" id="PTHR24346:SF79">
    <property type="entry name" value="PROTEIN KINASE DOMAIN-CONTAINING PROTEIN"/>
    <property type="match status" value="1"/>
</dbReference>
<dbReference type="GO" id="GO:0035556">
    <property type="term" value="P:intracellular signal transduction"/>
    <property type="evidence" value="ECO:0007669"/>
    <property type="project" value="TreeGrafter"/>
</dbReference>
<comment type="catalytic activity">
    <reaction evidence="10">
        <text>L-seryl-[protein] + ATP = O-phospho-L-seryl-[protein] + ADP + H(+)</text>
        <dbReference type="Rhea" id="RHEA:17989"/>
        <dbReference type="Rhea" id="RHEA-COMP:9863"/>
        <dbReference type="Rhea" id="RHEA-COMP:11604"/>
        <dbReference type="ChEBI" id="CHEBI:15378"/>
        <dbReference type="ChEBI" id="CHEBI:29999"/>
        <dbReference type="ChEBI" id="CHEBI:30616"/>
        <dbReference type="ChEBI" id="CHEBI:83421"/>
        <dbReference type="ChEBI" id="CHEBI:456216"/>
        <dbReference type="EC" id="2.7.11.1"/>
    </reaction>
</comment>
<dbReference type="PROSITE" id="PS00108">
    <property type="entry name" value="PROTEIN_KINASE_ST"/>
    <property type="match status" value="1"/>
</dbReference>
<evidence type="ECO:0000256" key="11">
    <source>
        <dbReference type="PROSITE-ProRule" id="PRU10141"/>
    </source>
</evidence>
<keyword evidence="7" id="KW-0418">Kinase</keyword>
<dbReference type="RefSeq" id="XP_013068668.2">
    <property type="nucleotide sequence ID" value="XM_013213214.2"/>
</dbReference>
<evidence type="ECO:0000256" key="7">
    <source>
        <dbReference type="ARBA" id="ARBA00022777"/>
    </source>
</evidence>
<evidence type="ECO:0000256" key="5">
    <source>
        <dbReference type="ARBA" id="ARBA00022679"/>
    </source>
</evidence>
<dbReference type="EnsemblMetazoa" id="BGLB023500-RA">
    <property type="protein sequence ID" value="BGLB023500-PA"/>
    <property type="gene ID" value="BGLB023500"/>
</dbReference>
<dbReference type="FunFam" id="3.30.200.20:FF:000042">
    <property type="entry name" value="Aurora kinase A"/>
    <property type="match status" value="1"/>
</dbReference>
<evidence type="ECO:0000256" key="1">
    <source>
        <dbReference type="ARBA" id="ARBA00004496"/>
    </source>
</evidence>
<dbReference type="InterPro" id="IPR008271">
    <property type="entry name" value="Ser/Thr_kinase_AS"/>
</dbReference>
<reference evidence="14" key="1">
    <citation type="submission" date="2020-05" db="UniProtKB">
        <authorList>
            <consortium name="EnsemblMetazoa"/>
        </authorList>
    </citation>
    <scope>IDENTIFICATION</scope>
    <source>
        <strain evidence="14">BB02</strain>
    </source>
</reference>
<dbReference type="InterPro" id="IPR011009">
    <property type="entry name" value="Kinase-like_dom_sf"/>
</dbReference>
<name>A0A2C9KU69_BIOGL</name>
<evidence type="ECO:0000256" key="4">
    <source>
        <dbReference type="ARBA" id="ARBA00022527"/>
    </source>
</evidence>
<dbReference type="STRING" id="6526.A0A2C9KU69"/>
<evidence type="ECO:0000313" key="14">
    <source>
        <dbReference type="EnsemblMetazoa" id="BGLB023500-PC"/>
    </source>
</evidence>
<dbReference type="RefSeq" id="XP_013068667.2">
    <property type="nucleotide sequence ID" value="XM_013213213.2"/>
</dbReference>
<dbReference type="InterPro" id="IPR017441">
    <property type="entry name" value="Protein_kinase_ATP_BS"/>
</dbReference>
<keyword evidence="8 11" id="KW-0067">ATP-binding</keyword>
<protein>
    <recommendedName>
        <fullName evidence="2">non-specific serine/threonine protein kinase</fullName>
        <ecNumber evidence="2">2.7.11.1</ecNumber>
    </recommendedName>
</protein>
<dbReference type="EnsemblMetazoa" id="BGLB023500-RC">
    <property type="protein sequence ID" value="BGLB023500-PC"/>
    <property type="gene ID" value="BGLB023500"/>
</dbReference>
<feature type="domain" description="Protein kinase" evidence="13">
    <location>
        <begin position="69"/>
        <end position="324"/>
    </location>
</feature>
<proteinExistence type="predicted"/>
<feature type="region of interest" description="Disordered" evidence="12">
    <location>
        <begin position="800"/>
        <end position="833"/>
    </location>
</feature>
<feature type="compositionally biased region" description="Low complexity" evidence="12">
    <location>
        <begin position="612"/>
        <end position="626"/>
    </location>
</feature>
<dbReference type="FunFam" id="1.10.510.10:FF:001222">
    <property type="entry name" value="Serine/threonine-protein kinase ppk25"/>
    <property type="match status" value="1"/>
</dbReference>
<evidence type="ECO:0000313" key="15">
    <source>
        <dbReference type="Proteomes" id="UP000076420"/>
    </source>
</evidence>
<dbReference type="Pfam" id="PF00069">
    <property type="entry name" value="Pkinase"/>
    <property type="match status" value="1"/>
</dbReference>
<dbReference type="PANTHER" id="PTHR24346">
    <property type="entry name" value="MAP/MICROTUBULE AFFINITY-REGULATING KINASE"/>
    <property type="match status" value="1"/>
</dbReference>
<dbReference type="AlphaFoldDB" id="A0A2C9KU69"/>
<dbReference type="PROSITE" id="PS50011">
    <property type="entry name" value="PROTEIN_KINASE_DOM"/>
    <property type="match status" value="1"/>
</dbReference>
<dbReference type="EnsemblMetazoa" id="BGLB023500-RD">
    <property type="protein sequence ID" value="BGLB023500-PD"/>
    <property type="gene ID" value="BGLB023500"/>
</dbReference>
<evidence type="ECO:0000256" key="12">
    <source>
        <dbReference type="SAM" id="MobiDB-lite"/>
    </source>
</evidence>
<dbReference type="KEGG" id="bgt:106056452"/>
<dbReference type="VEuPathDB" id="VectorBase:BGLB023500"/>
<dbReference type="GO" id="GO:0004674">
    <property type="term" value="F:protein serine/threonine kinase activity"/>
    <property type="evidence" value="ECO:0007669"/>
    <property type="project" value="UniProtKB-KW"/>
</dbReference>
<dbReference type="VEuPathDB" id="VectorBase:BGLAX_036125"/>
<dbReference type="EC" id="2.7.11.1" evidence="2"/>
<keyword evidence="4" id="KW-0723">Serine/threonine-protein kinase</keyword>
<organism evidence="14 15">
    <name type="scientific">Biomphalaria glabrata</name>
    <name type="common">Bloodfluke planorb</name>
    <name type="synonym">Freshwater snail</name>
    <dbReference type="NCBI Taxonomy" id="6526"/>
    <lineage>
        <taxon>Eukaryota</taxon>
        <taxon>Metazoa</taxon>
        <taxon>Spiralia</taxon>
        <taxon>Lophotrochozoa</taxon>
        <taxon>Mollusca</taxon>
        <taxon>Gastropoda</taxon>
        <taxon>Heterobranchia</taxon>
        <taxon>Euthyneura</taxon>
        <taxon>Panpulmonata</taxon>
        <taxon>Hygrophila</taxon>
        <taxon>Lymnaeoidea</taxon>
        <taxon>Planorbidae</taxon>
        <taxon>Biomphalaria</taxon>
    </lineage>
</organism>
<dbReference type="OrthoDB" id="193931at2759"/>
<keyword evidence="3" id="KW-0963">Cytoplasm</keyword>
<dbReference type="InterPro" id="IPR000719">
    <property type="entry name" value="Prot_kinase_dom"/>
</dbReference>
<dbReference type="GO" id="GO:0005737">
    <property type="term" value="C:cytoplasm"/>
    <property type="evidence" value="ECO:0007669"/>
    <property type="project" value="UniProtKB-SubCell"/>
</dbReference>
<comment type="catalytic activity">
    <reaction evidence="9">
        <text>L-threonyl-[protein] + ATP = O-phospho-L-threonyl-[protein] + ADP + H(+)</text>
        <dbReference type="Rhea" id="RHEA:46608"/>
        <dbReference type="Rhea" id="RHEA-COMP:11060"/>
        <dbReference type="Rhea" id="RHEA-COMP:11605"/>
        <dbReference type="ChEBI" id="CHEBI:15378"/>
        <dbReference type="ChEBI" id="CHEBI:30013"/>
        <dbReference type="ChEBI" id="CHEBI:30616"/>
        <dbReference type="ChEBI" id="CHEBI:61977"/>
        <dbReference type="ChEBI" id="CHEBI:456216"/>
        <dbReference type="EC" id="2.7.11.1"/>
    </reaction>
</comment>
<evidence type="ECO:0000256" key="3">
    <source>
        <dbReference type="ARBA" id="ARBA00022490"/>
    </source>
</evidence>
<sequence>MGTMANYESEGPNVPKIFTTEFSDDHGADLTESSPVTRLQSGKDDLSTDDHLASANKLQSSKCKKVGQYLLGPTLGEGSYGKIHLATHLISKQQVAMKVVAKKTLVQREVARRHFRREALLLQHVSHPNVVRLYEAMETSNSYYLVFELATGGCILDLITQRGCLQEEESRHYMRQIASSVDHLHRTNIVHRDIKLENLLLDGNDNIKLVDFGLSAVCHDTDHHLSTLCGSPVYAAPELFAGRKYGKGVDIWGIGVCFFAMLTGKLPFLPDDKTSLPQLYSLILKGFTMPVFVSQDCQQLLGRLLEHQEGRRINAEELLSHPWMTQPEGRPVSRVATVPKRLPESAINTAIVKYMCTVYGFNENDVISSVVEKKLTAAAATYNILKDGVENGQITIALTNHTLNQDTPSAVKKLSSTLPRLDTRILSGTSCATNEHWTENVTETDAMSNNFKPESQQDRKLSETYKSCILVLKRARQHIRHGDLHLDPHNNVDYVVVGKSPRHSRGSILSCLSPHAGNGHTTTLTLPPIAANHLALSGNLRYVRGEAHGRKHQVHLDHQGVSQLDVKGVSPSLFDRSSLTNAGSVSTNIYAFNQGYIVSGNPPPPPPPSTFGDGSSQSRHSSQSHSDSSHNNRKLSHLSPHRETKDNLSPNFREMDEITTSQLTETESRIHRDPLRPSLAALRDPFGRDTWRRSHHSGLGNGLIVSKSNLRKPNIKSSPQTDSSSGYVEQSGLVKSFKWRETTNNPPMTQTDNANTDFLFEGSSADSPLVFSDNKAGDKSNQLSPSKFLQQFHKLNRLQDIRDMGGGGSPDEVHTRQETDTPLSQSQEKEEMDYLTPVTRVTVTIGRH</sequence>
<dbReference type="EnsemblMetazoa" id="BGLB023500-RB">
    <property type="protein sequence ID" value="BGLB023500-PB"/>
    <property type="gene ID" value="BGLB023500"/>
</dbReference>
<keyword evidence="6 11" id="KW-0547">Nucleotide-binding</keyword>
<evidence type="ECO:0000256" key="10">
    <source>
        <dbReference type="ARBA" id="ARBA00048679"/>
    </source>
</evidence>
<feature type="region of interest" description="Disordered" evidence="12">
    <location>
        <begin position="710"/>
        <end position="729"/>
    </location>
</feature>
<evidence type="ECO:0000256" key="6">
    <source>
        <dbReference type="ARBA" id="ARBA00022741"/>
    </source>
</evidence>
<dbReference type="SUPFAM" id="SSF56112">
    <property type="entry name" value="Protein kinase-like (PK-like)"/>
    <property type="match status" value="1"/>
</dbReference>
<comment type="subcellular location">
    <subcellularLocation>
        <location evidence="1">Cytoplasm</location>
    </subcellularLocation>
</comment>
<feature type="binding site" evidence="11">
    <location>
        <position position="103"/>
    </location>
    <ligand>
        <name>ATP</name>
        <dbReference type="ChEBI" id="CHEBI:30616"/>
    </ligand>
</feature>